<comment type="catalytic activity">
    <reaction evidence="5 6">
        <text>Exonucleolytic cleavage in either 5'- to 3'- or 3'- to 5'-direction to yield nucleoside 5'-phosphates.</text>
        <dbReference type="EC" id="3.1.11.6"/>
    </reaction>
</comment>
<evidence type="ECO:0000256" key="7">
    <source>
        <dbReference type="SAM" id="MobiDB-lite"/>
    </source>
</evidence>
<dbReference type="AlphaFoldDB" id="A0A918ZIR4"/>
<comment type="function">
    <text evidence="5">Bidirectionally degrades single-stranded DNA into large acid-insoluble oligonucleotides, which are then degraded further into small acid-soluble oligonucleotides.</text>
</comment>
<comment type="similarity">
    <text evidence="5 6">Belongs to the XseA family.</text>
</comment>
<dbReference type="GO" id="GO:0003676">
    <property type="term" value="F:nucleic acid binding"/>
    <property type="evidence" value="ECO:0007669"/>
    <property type="project" value="InterPro"/>
</dbReference>
<feature type="region of interest" description="Disordered" evidence="7">
    <location>
        <begin position="26"/>
        <end position="87"/>
    </location>
</feature>
<feature type="domain" description="OB-fold nucleic acid binding" evidence="9">
    <location>
        <begin position="107"/>
        <end position="201"/>
    </location>
</feature>
<evidence type="ECO:0000313" key="10">
    <source>
        <dbReference type="EMBL" id="GHE52126.1"/>
    </source>
</evidence>
<dbReference type="GO" id="GO:0009318">
    <property type="term" value="C:exodeoxyribonuclease VII complex"/>
    <property type="evidence" value="ECO:0007669"/>
    <property type="project" value="UniProtKB-UniRule"/>
</dbReference>
<dbReference type="GO" id="GO:0008855">
    <property type="term" value="F:exodeoxyribonuclease VII activity"/>
    <property type="evidence" value="ECO:0007669"/>
    <property type="project" value="UniProtKB-UniRule"/>
</dbReference>
<evidence type="ECO:0000256" key="2">
    <source>
        <dbReference type="ARBA" id="ARBA00022722"/>
    </source>
</evidence>
<comment type="subunit">
    <text evidence="5">Heterooligomer composed of large and small subunits.</text>
</comment>
<keyword evidence="11" id="KW-1185">Reference proteome</keyword>
<dbReference type="EMBL" id="BNBC01000001">
    <property type="protein sequence ID" value="GHE52126.1"/>
    <property type="molecule type" value="Genomic_DNA"/>
</dbReference>
<evidence type="ECO:0000256" key="6">
    <source>
        <dbReference type="RuleBase" id="RU004355"/>
    </source>
</evidence>
<keyword evidence="4 5" id="KW-0269">Exonuclease</keyword>
<dbReference type="InterPro" id="IPR020579">
    <property type="entry name" value="Exonuc_VII_lsu_C"/>
</dbReference>
<dbReference type="CDD" id="cd04489">
    <property type="entry name" value="ExoVII_LU_OBF"/>
    <property type="match status" value="1"/>
</dbReference>
<evidence type="ECO:0000256" key="4">
    <source>
        <dbReference type="ARBA" id="ARBA00022839"/>
    </source>
</evidence>
<evidence type="ECO:0000256" key="1">
    <source>
        <dbReference type="ARBA" id="ARBA00022490"/>
    </source>
</evidence>
<dbReference type="InterPro" id="IPR003753">
    <property type="entry name" value="Exonuc_VII_L"/>
</dbReference>
<dbReference type="PANTHER" id="PTHR30008">
    <property type="entry name" value="EXODEOXYRIBONUCLEASE 7 LARGE SUBUNIT"/>
    <property type="match status" value="1"/>
</dbReference>
<proteinExistence type="inferred from homology"/>
<dbReference type="Proteomes" id="UP000641386">
    <property type="component" value="Unassembled WGS sequence"/>
</dbReference>
<sequence>MDDLVPDVHRSPVLLQGLLDGDHGAVHTRAVAPGGGEQDTAARRSSHGTHRKAAPDGRKIAGGGAGSTGPARRRDRPRAVPPPPPLSVAAATLADMAVTTSPESPLPVGEVSRLIGGWIDRLGAVWVEGQITQLSRRPGAGVVFLTLRDPSYNISVGVTCYREVFDAVADVVGEGARVVVHAKPEWYAPRGQLSLRAAEIRPVGVGELLARLEQLKKSLTAEGLFAPERKKALPFLPQLIGLVCGRASAAERDVLENARHRWPAVRFEVRNVAVQGVHAVPQVVQAVKELDALGEVDVIIVARGGGSVEDLLPFSDEQLVRAVASCRTPVVSAIGHEPDTPLLDYVADLRASTPTDAAKKVVPDVGEELERVRQLRDRARRCVSALVEREERGLAHALARPCMEDPHRMIDERADHVASLLDRGRRTLRHLLDRADSELTHTHARVVALSPAATLRRGYAVLQKADGHVVRDPAEVAADEALRARVAGGDFTVRVDT</sequence>
<accession>A0A918ZIR4</accession>
<dbReference type="Pfam" id="PF02601">
    <property type="entry name" value="Exonuc_VII_L"/>
    <property type="match status" value="1"/>
</dbReference>
<dbReference type="HAMAP" id="MF_00378">
    <property type="entry name" value="Exonuc_7_L"/>
    <property type="match status" value="1"/>
</dbReference>
<evidence type="ECO:0000259" key="9">
    <source>
        <dbReference type="Pfam" id="PF13742"/>
    </source>
</evidence>
<dbReference type="Pfam" id="PF13742">
    <property type="entry name" value="tRNA_anti_2"/>
    <property type="match status" value="1"/>
</dbReference>
<dbReference type="EC" id="3.1.11.6" evidence="5"/>
<protein>
    <recommendedName>
        <fullName evidence="5">Exodeoxyribonuclease 7 large subunit</fullName>
        <ecNumber evidence="5">3.1.11.6</ecNumber>
    </recommendedName>
    <alternativeName>
        <fullName evidence="5">Exodeoxyribonuclease VII large subunit</fullName>
        <shortName evidence="5">Exonuclease VII large subunit</shortName>
    </alternativeName>
</protein>
<dbReference type="GO" id="GO:0005737">
    <property type="term" value="C:cytoplasm"/>
    <property type="evidence" value="ECO:0007669"/>
    <property type="project" value="UniProtKB-SubCell"/>
</dbReference>
<dbReference type="GO" id="GO:0006308">
    <property type="term" value="P:DNA catabolic process"/>
    <property type="evidence" value="ECO:0007669"/>
    <property type="project" value="UniProtKB-UniRule"/>
</dbReference>
<dbReference type="InterPro" id="IPR025824">
    <property type="entry name" value="OB-fold_nuc-bd_dom"/>
</dbReference>
<comment type="subcellular location">
    <subcellularLocation>
        <location evidence="5 6">Cytoplasm</location>
    </subcellularLocation>
</comment>
<keyword evidence="1 5" id="KW-0963">Cytoplasm</keyword>
<reference evidence="10" key="2">
    <citation type="submission" date="2020-09" db="EMBL/GenBank/DDBJ databases">
        <authorList>
            <person name="Sun Q."/>
            <person name="Ohkuma M."/>
        </authorList>
    </citation>
    <scope>NUCLEOTIDE SEQUENCE</scope>
    <source>
        <strain evidence="10">JCM 3302</strain>
    </source>
</reference>
<name>A0A918ZIR4_9ACTN</name>
<dbReference type="NCBIfam" id="TIGR00237">
    <property type="entry name" value="xseA"/>
    <property type="match status" value="1"/>
</dbReference>
<gene>
    <name evidence="5 10" type="primary">xseA</name>
    <name evidence="10" type="ORF">GCM10014715_00930</name>
</gene>
<keyword evidence="3 5" id="KW-0378">Hydrolase</keyword>
<keyword evidence="2 5" id="KW-0540">Nuclease</keyword>
<evidence type="ECO:0000256" key="3">
    <source>
        <dbReference type="ARBA" id="ARBA00022801"/>
    </source>
</evidence>
<feature type="domain" description="Exonuclease VII large subunit C-terminal" evidence="8">
    <location>
        <begin position="224"/>
        <end position="442"/>
    </location>
</feature>
<evidence type="ECO:0000256" key="5">
    <source>
        <dbReference type="HAMAP-Rule" id="MF_00378"/>
    </source>
</evidence>
<reference evidence="10" key="1">
    <citation type="journal article" date="2014" name="Int. J. Syst. Evol. Microbiol.">
        <title>Complete genome sequence of Corynebacterium casei LMG S-19264T (=DSM 44701T), isolated from a smear-ripened cheese.</title>
        <authorList>
            <consortium name="US DOE Joint Genome Institute (JGI-PGF)"/>
            <person name="Walter F."/>
            <person name="Albersmeier A."/>
            <person name="Kalinowski J."/>
            <person name="Ruckert C."/>
        </authorList>
    </citation>
    <scope>NUCLEOTIDE SEQUENCE</scope>
    <source>
        <strain evidence="10">JCM 3302</strain>
    </source>
</reference>
<dbReference type="PANTHER" id="PTHR30008:SF0">
    <property type="entry name" value="EXODEOXYRIBONUCLEASE 7 LARGE SUBUNIT"/>
    <property type="match status" value="1"/>
</dbReference>
<comment type="caution">
    <text evidence="10">The sequence shown here is derived from an EMBL/GenBank/DDBJ whole genome shotgun (WGS) entry which is preliminary data.</text>
</comment>
<evidence type="ECO:0000259" key="8">
    <source>
        <dbReference type="Pfam" id="PF02601"/>
    </source>
</evidence>
<evidence type="ECO:0000313" key="11">
    <source>
        <dbReference type="Proteomes" id="UP000641386"/>
    </source>
</evidence>
<organism evidence="10 11">
    <name type="scientific">Streptomyces spiralis</name>
    <dbReference type="NCBI Taxonomy" id="66376"/>
    <lineage>
        <taxon>Bacteria</taxon>
        <taxon>Bacillati</taxon>
        <taxon>Actinomycetota</taxon>
        <taxon>Actinomycetes</taxon>
        <taxon>Kitasatosporales</taxon>
        <taxon>Streptomycetaceae</taxon>
        <taxon>Streptomyces</taxon>
    </lineage>
</organism>